<name>A0A6J4J9G1_9CHLR</name>
<evidence type="ECO:0000256" key="5">
    <source>
        <dbReference type="ARBA" id="ARBA00022960"/>
    </source>
</evidence>
<dbReference type="Pfam" id="PF00768">
    <property type="entry name" value="Peptidase_S11"/>
    <property type="match status" value="1"/>
</dbReference>
<dbReference type="GO" id="GO:0006508">
    <property type="term" value="P:proteolysis"/>
    <property type="evidence" value="ECO:0007669"/>
    <property type="project" value="InterPro"/>
</dbReference>
<dbReference type="Gene3D" id="3.40.710.10">
    <property type="entry name" value="DD-peptidase/beta-lactamase superfamily"/>
    <property type="match status" value="1"/>
</dbReference>
<feature type="domain" description="Peptidase S11 D-alanyl-D-alanine carboxypeptidase A N-terminal" evidence="13">
    <location>
        <begin position="62"/>
        <end position="292"/>
    </location>
</feature>
<dbReference type="EC" id="3.4.16.4" evidence="14"/>
<comment type="similarity">
    <text evidence="1 11">Belongs to the peptidase S11 family.</text>
</comment>
<keyword evidence="5" id="KW-0133">Cell shape</keyword>
<keyword evidence="6" id="KW-0573">Peptidoglycan synthesis</keyword>
<accession>A0A6J4J9G1</accession>
<dbReference type="GO" id="GO:0008360">
    <property type="term" value="P:regulation of cell shape"/>
    <property type="evidence" value="ECO:0007669"/>
    <property type="project" value="UniProtKB-KW"/>
</dbReference>
<proteinExistence type="inferred from homology"/>
<dbReference type="SUPFAM" id="SSF56601">
    <property type="entry name" value="beta-lactamase/transpeptidase-like"/>
    <property type="match status" value="1"/>
</dbReference>
<feature type="active site" description="Proton acceptor" evidence="9">
    <location>
        <position position="100"/>
    </location>
</feature>
<dbReference type="EMBL" id="CADCTC010000175">
    <property type="protein sequence ID" value="CAA9270579.1"/>
    <property type="molecule type" value="Genomic_DNA"/>
</dbReference>
<dbReference type="GO" id="GO:0005975">
    <property type="term" value="P:carbohydrate metabolic process"/>
    <property type="evidence" value="ECO:0007669"/>
    <property type="project" value="InterPro"/>
</dbReference>
<evidence type="ECO:0000313" key="14">
    <source>
        <dbReference type="EMBL" id="CAA9270579.1"/>
    </source>
</evidence>
<keyword evidence="4 14" id="KW-0378">Hydrolase</keyword>
<keyword evidence="7" id="KW-0326">Glycosidase</keyword>
<evidence type="ECO:0000256" key="10">
    <source>
        <dbReference type="PIRSR" id="PIRSR618044-2"/>
    </source>
</evidence>
<evidence type="ECO:0000256" key="12">
    <source>
        <dbReference type="SAM" id="MobiDB-lite"/>
    </source>
</evidence>
<dbReference type="GO" id="GO:0009252">
    <property type="term" value="P:peptidoglycan biosynthetic process"/>
    <property type="evidence" value="ECO:0007669"/>
    <property type="project" value="UniProtKB-KW"/>
</dbReference>
<keyword evidence="3" id="KW-0732">Signal</keyword>
<dbReference type="PANTHER" id="PTHR21581:SF33">
    <property type="entry name" value="D-ALANYL-D-ALANINE CARBOXYPEPTIDASE DACB"/>
    <property type="match status" value="1"/>
</dbReference>
<comment type="similarity">
    <text evidence="2">Belongs to the glycosyl hydrolase 8 (cellulase D) family.</text>
</comment>
<evidence type="ECO:0000256" key="3">
    <source>
        <dbReference type="ARBA" id="ARBA00022729"/>
    </source>
</evidence>
<evidence type="ECO:0000256" key="1">
    <source>
        <dbReference type="ARBA" id="ARBA00007164"/>
    </source>
</evidence>
<feature type="active site" evidence="9">
    <location>
        <position position="152"/>
    </location>
</feature>
<dbReference type="Pfam" id="PF01270">
    <property type="entry name" value="Glyco_hydro_8"/>
    <property type="match status" value="1"/>
</dbReference>
<dbReference type="InterPro" id="IPR008928">
    <property type="entry name" value="6-hairpin_glycosidase_sf"/>
</dbReference>
<evidence type="ECO:0000256" key="11">
    <source>
        <dbReference type="RuleBase" id="RU004016"/>
    </source>
</evidence>
<gene>
    <name evidence="14" type="ORF">AVDCRST_MAG77-3183</name>
</gene>
<dbReference type="InterPro" id="IPR018044">
    <property type="entry name" value="Peptidase_S11"/>
</dbReference>
<evidence type="ECO:0000256" key="2">
    <source>
        <dbReference type="ARBA" id="ARBA00009209"/>
    </source>
</evidence>
<evidence type="ECO:0000256" key="4">
    <source>
        <dbReference type="ARBA" id="ARBA00022801"/>
    </source>
</evidence>
<dbReference type="PANTHER" id="PTHR21581">
    <property type="entry name" value="D-ALANYL-D-ALANINE CARBOXYPEPTIDASE"/>
    <property type="match status" value="1"/>
</dbReference>
<evidence type="ECO:0000256" key="9">
    <source>
        <dbReference type="PIRSR" id="PIRSR618044-1"/>
    </source>
</evidence>
<dbReference type="SUPFAM" id="SSF48208">
    <property type="entry name" value="Six-hairpin glycosidases"/>
    <property type="match status" value="1"/>
</dbReference>
<dbReference type="InterPro" id="IPR001967">
    <property type="entry name" value="Peptidase_S11_N"/>
</dbReference>
<evidence type="ECO:0000256" key="6">
    <source>
        <dbReference type="ARBA" id="ARBA00022984"/>
    </source>
</evidence>
<organism evidence="14">
    <name type="scientific">uncultured Chloroflexota bacterium</name>
    <dbReference type="NCBI Taxonomy" id="166587"/>
    <lineage>
        <taxon>Bacteria</taxon>
        <taxon>Bacillati</taxon>
        <taxon>Chloroflexota</taxon>
        <taxon>environmental samples</taxon>
    </lineage>
</organism>
<feature type="binding site" evidence="10">
    <location>
        <position position="263"/>
    </location>
    <ligand>
        <name>substrate</name>
    </ligand>
</feature>
<protein>
    <submittedName>
        <fullName evidence="14">GH8</fullName>
        <ecNumber evidence="14">3.4.16.4</ecNumber>
    </submittedName>
</protein>
<sequence>MSFRIACIVRMACSVYFARLVRVLALACLVAAGVLPLSGALLRPSVSVAQAQGLPQALPARAVRAPAVQARSAFLLDVASGAVLFQKFPDTRRPMASTTKTMTGLLAVESGRLDEVATVSRAAANVGETTMGLVEGEQLPLRELLYGLMMNSGNDAGIAIAEHLAGSVRAFTAQMNARAAVLGLRNTRFANPHGLDHWIYDSPDHFASARDLATLGAAAFANPVLAQAMGTAQRLVPGPRGEPHRLRHSVSALWWYPGSLGGKTGWTEKAGQVRILGAERAGTRLVAVVMHSPDHVVETRDLLDYGFALSKRVEARTSVPLGAPLGADASAVPATPAMPDPRLAQAWAAYKRLVLTGEGRVRQGRDGASATADAQADALLHAVWQRDRTAFDAVWGWTQVALSRQQAPPGTVRRDFLFASRWTAGNVTDWSNSTAADQRLAAALLLASRLWDDPSYAAAATKILAAVIDRAAISWDVGGVPAVGWSVPAANSALKELDPATTSGATLTPAFYRMFAEAARETAWLWALEGTYTAVERATAANGTLGPGAGLLPGWFSVSRESGRVGQPVDPTWQTAGFTPESAALAWQLALDDRWHAGHAGQPGQSVQGGPTGSGEGRARGLLASSARFLARDLAQRGRMDATYTRGGTPGGAETEHYGALAGVALVEPEAEAALRARIEAQLTSNEPERVLDGIGGLWLLAGGPPNWWRIWNPPLDLPTTRNDGVVPPADGYPWRYFTETGHTVHGAALEHFNATGGLAVYGLPRTEEFVEDGKTVQYFQRGRLEFGPNRQRLSLAPLGERVAQQRGVLLRPEARRVAPFESDEQRLYIPQTGHSLVAGFKRFYEQHGGAAMLGHPLTEELVEEGFTMQYFERVVLEYVPGKAVQPSLLGDDLLREKGWLK</sequence>
<dbReference type="GO" id="GO:0004553">
    <property type="term" value="F:hydrolase activity, hydrolyzing O-glycosyl compounds"/>
    <property type="evidence" value="ECO:0007669"/>
    <property type="project" value="InterPro"/>
</dbReference>
<dbReference type="PRINTS" id="PR00725">
    <property type="entry name" value="DADACBPTASE1"/>
</dbReference>
<dbReference type="InterPro" id="IPR012338">
    <property type="entry name" value="Beta-lactam/transpept-like"/>
</dbReference>
<feature type="region of interest" description="Disordered" evidence="12">
    <location>
        <begin position="597"/>
        <end position="618"/>
    </location>
</feature>
<keyword evidence="14" id="KW-0645">Protease</keyword>
<evidence type="ECO:0000256" key="8">
    <source>
        <dbReference type="ARBA" id="ARBA00023316"/>
    </source>
</evidence>
<dbReference type="Gene3D" id="1.50.10.10">
    <property type="match status" value="1"/>
</dbReference>
<dbReference type="AlphaFoldDB" id="A0A6J4J9G1"/>
<reference evidence="14" key="1">
    <citation type="submission" date="2020-02" db="EMBL/GenBank/DDBJ databases">
        <authorList>
            <person name="Meier V. D."/>
        </authorList>
    </citation>
    <scope>NUCLEOTIDE SEQUENCE</scope>
    <source>
        <strain evidence="14">AVDCRST_MAG77</strain>
    </source>
</reference>
<dbReference type="InterPro" id="IPR002037">
    <property type="entry name" value="Glyco_hydro_8"/>
</dbReference>
<dbReference type="GO" id="GO:0009002">
    <property type="term" value="F:serine-type D-Ala-D-Ala carboxypeptidase activity"/>
    <property type="evidence" value="ECO:0007669"/>
    <property type="project" value="UniProtKB-EC"/>
</dbReference>
<dbReference type="GO" id="GO:0071555">
    <property type="term" value="P:cell wall organization"/>
    <property type="evidence" value="ECO:0007669"/>
    <property type="project" value="UniProtKB-KW"/>
</dbReference>
<feature type="active site" description="Acyl-ester intermediate" evidence="9">
    <location>
        <position position="97"/>
    </location>
</feature>
<evidence type="ECO:0000256" key="7">
    <source>
        <dbReference type="ARBA" id="ARBA00023295"/>
    </source>
</evidence>
<keyword evidence="8" id="KW-0961">Cell wall biogenesis/degradation</keyword>
<keyword evidence="14" id="KW-0121">Carboxypeptidase</keyword>
<dbReference type="InterPro" id="IPR012341">
    <property type="entry name" value="6hp_glycosidase-like_sf"/>
</dbReference>
<evidence type="ECO:0000259" key="13">
    <source>
        <dbReference type="Pfam" id="PF00768"/>
    </source>
</evidence>